<evidence type="ECO:0000256" key="1">
    <source>
        <dbReference type="ARBA" id="ARBA00022490"/>
    </source>
</evidence>
<dbReference type="Gene3D" id="2.40.50.1020">
    <property type="entry name" value="LytTr DNA-binding domain"/>
    <property type="match status" value="1"/>
</dbReference>
<sequence>MELKIVIDEQFKRPCLTIHTDKITPEVQALIDQLGKEEDPRLLGYDGGEVFIIDPEAVVSIRTEGHKIVAVCDEGTFTLKNRLYEIEEHPPSKLYVRISNSEIVNFKKVKSLDLSITGTITLKFKNGDKTYVSRRYVEKIKSHLGI</sequence>
<dbReference type="InterPro" id="IPR007492">
    <property type="entry name" value="LytTR_DNA-bd_dom"/>
</dbReference>
<reference evidence="6 7" key="1">
    <citation type="submission" date="2023-04" db="EMBL/GenBank/DDBJ databases">
        <title>Fusibacter bizertensis strain WBS, isolated from littoral bottom sediments of the Arctic seas - biochemical and genomic analysis.</title>
        <authorList>
            <person name="Brioukhanov A.L."/>
        </authorList>
    </citation>
    <scope>NUCLEOTIDE SEQUENCE [LARGE SCALE GENOMIC DNA]</scope>
    <source>
        <strain evidence="6 7">WBS</strain>
    </source>
</reference>
<keyword evidence="2" id="KW-0805">Transcription regulation</keyword>
<keyword evidence="4" id="KW-0804">Transcription</keyword>
<keyword evidence="3 6" id="KW-0238">DNA-binding</keyword>
<evidence type="ECO:0000313" key="7">
    <source>
        <dbReference type="Proteomes" id="UP001158045"/>
    </source>
</evidence>
<dbReference type="Pfam" id="PF04397">
    <property type="entry name" value="LytTR"/>
    <property type="match status" value="1"/>
</dbReference>
<proteinExistence type="predicted"/>
<dbReference type="GO" id="GO:0003677">
    <property type="term" value="F:DNA binding"/>
    <property type="evidence" value="ECO:0007669"/>
    <property type="project" value="UniProtKB-KW"/>
</dbReference>
<gene>
    <name evidence="6" type="ORF">QE109_17060</name>
</gene>
<name>A0ABT6NHF5_9FIRM</name>
<dbReference type="PANTHER" id="PTHR37299">
    <property type="entry name" value="TRANSCRIPTIONAL REGULATOR-RELATED"/>
    <property type="match status" value="1"/>
</dbReference>
<dbReference type="RefSeq" id="WP_281095754.1">
    <property type="nucleotide sequence ID" value="NZ_JARYZI010000019.1"/>
</dbReference>
<dbReference type="PROSITE" id="PS50930">
    <property type="entry name" value="HTH_LYTTR"/>
    <property type="match status" value="1"/>
</dbReference>
<evidence type="ECO:0000259" key="5">
    <source>
        <dbReference type="PROSITE" id="PS50930"/>
    </source>
</evidence>
<feature type="domain" description="HTH LytTR-type" evidence="5">
    <location>
        <begin position="42"/>
        <end position="146"/>
    </location>
</feature>
<evidence type="ECO:0000256" key="3">
    <source>
        <dbReference type="ARBA" id="ARBA00023125"/>
    </source>
</evidence>
<protein>
    <submittedName>
        <fullName evidence="6">LytTR family DNA-binding domain-containing protein</fullName>
    </submittedName>
</protein>
<dbReference type="EMBL" id="JARYZI010000019">
    <property type="protein sequence ID" value="MDH8679859.1"/>
    <property type="molecule type" value="Genomic_DNA"/>
</dbReference>
<dbReference type="InterPro" id="IPR046947">
    <property type="entry name" value="LytR-like"/>
</dbReference>
<evidence type="ECO:0000313" key="6">
    <source>
        <dbReference type="EMBL" id="MDH8679859.1"/>
    </source>
</evidence>
<comment type="caution">
    <text evidence="6">The sequence shown here is derived from an EMBL/GenBank/DDBJ whole genome shotgun (WGS) entry which is preliminary data.</text>
</comment>
<dbReference type="SMART" id="SM00850">
    <property type="entry name" value="LytTR"/>
    <property type="match status" value="1"/>
</dbReference>
<dbReference type="PANTHER" id="PTHR37299:SF2">
    <property type="entry name" value="HTH LYTTR-TYPE DOMAIN-CONTAINING PROTEIN"/>
    <property type="match status" value="1"/>
</dbReference>
<keyword evidence="7" id="KW-1185">Reference proteome</keyword>
<accession>A0ABT6NHF5</accession>
<organism evidence="6 7">
    <name type="scientific">Fusibacter bizertensis</name>
    <dbReference type="NCBI Taxonomy" id="1488331"/>
    <lineage>
        <taxon>Bacteria</taxon>
        <taxon>Bacillati</taxon>
        <taxon>Bacillota</taxon>
        <taxon>Clostridia</taxon>
        <taxon>Eubacteriales</taxon>
        <taxon>Eubacteriales Family XII. Incertae Sedis</taxon>
        <taxon>Fusibacter</taxon>
    </lineage>
</organism>
<evidence type="ECO:0000256" key="2">
    <source>
        <dbReference type="ARBA" id="ARBA00023015"/>
    </source>
</evidence>
<evidence type="ECO:0000256" key="4">
    <source>
        <dbReference type="ARBA" id="ARBA00023163"/>
    </source>
</evidence>
<dbReference type="Proteomes" id="UP001158045">
    <property type="component" value="Unassembled WGS sequence"/>
</dbReference>
<keyword evidence="1" id="KW-0963">Cytoplasm</keyword>